<keyword evidence="3" id="KW-0963">Cytoplasm</keyword>
<keyword evidence="11" id="KW-1185">Reference proteome</keyword>
<dbReference type="SUPFAM" id="SSF50729">
    <property type="entry name" value="PH domain-like"/>
    <property type="match status" value="1"/>
</dbReference>
<dbReference type="Gene3D" id="3.10.20.90">
    <property type="entry name" value="Phosphatidylinositol 3-kinase Catalytic Subunit, Chain A, domain 1"/>
    <property type="match status" value="1"/>
</dbReference>
<protein>
    <recommendedName>
        <fullName evidence="12">Growth factor receptor-bound protein 14</fullName>
    </recommendedName>
</protein>
<evidence type="ECO:0008006" key="12">
    <source>
        <dbReference type="Google" id="ProtNLM"/>
    </source>
</evidence>
<evidence type="ECO:0000256" key="3">
    <source>
        <dbReference type="ARBA" id="ARBA00022490"/>
    </source>
</evidence>
<proteinExistence type="inferred from homology"/>
<evidence type="ECO:0000259" key="8">
    <source>
        <dbReference type="PROSITE" id="PS50200"/>
    </source>
</evidence>
<feature type="domain" description="SH2" evidence="6">
    <location>
        <begin position="325"/>
        <end position="421"/>
    </location>
</feature>
<dbReference type="SUPFAM" id="SSF55550">
    <property type="entry name" value="SH2 domain"/>
    <property type="match status" value="1"/>
</dbReference>
<comment type="subcellular location">
    <subcellularLocation>
        <location evidence="1">Cytoplasm</location>
    </subcellularLocation>
</comment>
<keyword evidence="4 5" id="KW-0727">SH2 domain</keyword>
<dbReference type="AlphaFoldDB" id="R7VGK7"/>
<dbReference type="InterPro" id="IPR011993">
    <property type="entry name" value="PH-like_dom_sf"/>
</dbReference>
<dbReference type="Proteomes" id="UP000014760">
    <property type="component" value="Unassembled WGS sequence"/>
</dbReference>
<sequence length="425" mass="48358">MMVTKSHVVHDKNWVIAESLPKLYLERSLEDHECLSSVQKNWANSDGNKFMFRRDFCKYEVFVNPNQFFPPTMMDVHVPDDDSLLSRTERYKNLLLQNMFCGECMPDIQGFMQMKEGKKSWKKHFFVLRSSGLYYSSKGTSKDPQHLVLFSHLNDVDLYHVTNPKKHYAAPRNVCLCLKPNRIVTDSKELKLLCPEDEQARTCWMTGFRLIKYGNQLRDNFQAALHAEERLNHAESPSDQCAMNVKSRVAMDFTGRGGRVVDDPNEALGVAVEEAHQWRRKVNGRLISSHSPLSGSPKCAGSFLSENPAVSRIGLSSGLHMAQPWFHSGISREEAVQIIAKHGLVDGVFLVRESLSIPNAYVLSMAHNHKVKHCQIKTLEYNNHTMVSLDGGHTKFSDLLQLVDFYQLNAGGLPCHLTYHVSRLP</sequence>
<dbReference type="CDD" id="cd01259">
    <property type="entry name" value="PH_APBB1IP"/>
    <property type="match status" value="1"/>
</dbReference>
<organism evidence="9">
    <name type="scientific">Capitella teleta</name>
    <name type="common">Polychaete worm</name>
    <dbReference type="NCBI Taxonomy" id="283909"/>
    <lineage>
        <taxon>Eukaryota</taxon>
        <taxon>Metazoa</taxon>
        <taxon>Spiralia</taxon>
        <taxon>Lophotrochozoa</taxon>
        <taxon>Annelida</taxon>
        <taxon>Polychaeta</taxon>
        <taxon>Sedentaria</taxon>
        <taxon>Scolecida</taxon>
        <taxon>Capitellidae</taxon>
        <taxon>Capitella</taxon>
    </lineage>
</organism>
<dbReference type="GO" id="GO:0005737">
    <property type="term" value="C:cytoplasm"/>
    <property type="evidence" value="ECO:0007669"/>
    <property type="project" value="UniProtKB-SubCell"/>
</dbReference>
<name>R7VGK7_CAPTE</name>
<reference evidence="9 11" key="2">
    <citation type="journal article" date="2013" name="Nature">
        <title>Insights into bilaterian evolution from three spiralian genomes.</title>
        <authorList>
            <person name="Simakov O."/>
            <person name="Marletaz F."/>
            <person name="Cho S.J."/>
            <person name="Edsinger-Gonzales E."/>
            <person name="Havlak P."/>
            <person name="Hellsten U."/>
            <person name="Kuo D.H."/>
            <person name="Larsson T."/>
            <person name="Lv J."/>
            <person name="Arendt D."/>
            <person name="Savage R."/>
            <person name="Osoegawa K."/>
            <person name="de Jong P."/>
            <person name="Grimwood J."/>
            <person name="Chapman J.A."/>
            <person name="Shapiro H."/>
            <person name="Aerts A."/>
            <person name="Otillar R.P."/>
            <person name="Terry A.Y."/>
            <person name="Boore J.L."/>
            <person name="Grigoriev I.V."/>
            <person name="Lindberg D.R."/>
            <person name="Seaver E.C."/>
            <person name="Weisblat D.A."/>
            <person name="Putnam N.H."/>
            <person name="Rokhsar D.S."/>
        </authorList>
    </citation>
    <scope>NUCLEOTIDE SEQUENCE</scope>
    <source>
        <strain evidence="9 11">I ESC-2004</strain>
    </source>
</reference>
<dbReference type="InterPro" id="IPR000159">
    <property type="entry name" value="RA_dom"/>
</dbReference>
<dbReference type="PROSITE" id="PS50001">
    <property type="entry name" value="SH2"/>
    <property type="match status" value="1"/>
</dbReference>
<reference evidence="10" key="3">
    <citation type="submission" date="2015-06" db="UniProtKB">
        <authorList>
            <consortium name="EnsemblMetazoa"/>
        </authorList>
    </citation>
    <scope>IDENTIFICATION</scope>
</reference>
<evidence type="ECO:0000313" key="10">
    <source>
        <dbReference type="EnsemblMetazoa" id="CapteP176380"/>
    </source>
</evidence>
<dbReference type="InterPro" id="IPR039664">
    <property type="entry name" value="GRB/APBB1IP"/>
</dbReference>
<dbReference type="Gene3D" id="3.30.505.10">
    <property type="entry name" value="SH2 domain"/>
    <property type="match status" value="1"/>
</dbReference>
<evidence type="ECO:0000313" key="11">
    <source>
        <dbReference type="Proteomes" id="UP000014760"/>
    </source>
</evidence>
<dbReference type="GO" id="GO:0007165">
    <property type="term" value="P:signal transduction"/>
    <property type="evidence" value="ECO:0007669"/>
    <property type="project" value="InterPro"/>
</dbReference>
<dbReference type="STRING" id="283909.R7VGK7"/>
<dbReference type="Pfam" id="PF08947">
    <property type="entry name" value="BPS"/>
    <property type="match status" value="1"/>
</dbReference>
<dbReference type="SMART" id="SM00252">
    <property type="entry name" value="SH2"/>
    <property type="match status" value="1"/>
</dbReference>
<dbReference type="SUPFAM" id="SSF54236">
    <property type="entry name" value="Ubiquitin-like"/>
    <property type="match status" value="1"/>
</dbReference>
<dbReference type="InterPro" id="IPR001849">
    <property type="entry name" value="PH_domain"/>
</dbReference>
<dbReference type="PANTHER" id="PTHR11243">
    <property type="entry name" value="GROWTH FACTOR RECEPTOR-BOUND PROTEIN"/>
    <property type="match status" value="1"/>
</dbReference>
<dbReference type="PROSITE" id="PS50003">
    <property type="entry name" value="PH_DOMAIN"/>
    <property type="match status" value="1"/>
</dbReference>
<dbReference type="InterPro" id="IPR036860">
    <property type="entry name" value="SH2_dom_sf"/>
</dbReference>
<evidence type="ECO:0000259" key="6">
    <source>
        <dbReference type="PROSITE" id="PS50001"/>
    </source>
</evidence>
<gene>
    <name evidence="9" type="ORF">CAPTEDRAFT_176380</name>
</gene>
<feature type="domain" description="PH" evidence="7">
    <location>
        <begin position="105"/>
        <end position="213"/>
    </location>
</feature>
<dbReference type="OMA" id="KLWKRCF"/>
<dbReference type="InterPro" id="IPR029071">
    <property type="entry name" value="Ubiquitin-like_domsf"/>
</dbReference>
<dbReference type="InterPro" id="IPR000980">
    <property type="entry name" value="SH2"/>
</dbReference>
<dbReference type="InterPro" id="IPR015042">
    <property type="entry name" value="BPS-dom"/>
</dbReference>
<evidence type="ECO:0000259" key="7">
    <source>
        <dbReference type="PROSITE" id="PS50003"/>
    </source>
</evidence>
<evidence type="ECO:0000256" key="4">
    <source>
        <dbReference type="ARBA" id="ARBA00022999"/>
    </source>
</evidence>
<feature type="domain" description="Ras-associating" evidence="8">
    <location>
        <begin position="1"/>
        <end position="57"/>
    </location>
</feature>
<dbReference type="InterPro" id="IPR039665">
    <property type="entry name" value="PH_APBB1IP"/>
</dbReference>
<evidence type="ECO:0000313" key="9">
    <source>
        <dbReference type="EMBL" id="ELU15451.1"/>
    </source>
</evidence>
<dbReference type="PRINTS" id="PR00401">
    <property type="entry name" value="SH2DOMAIN"/>
</dbReference>
<reference evidence="11" key="1">
    <citation type="submission" date="2012-12" db="EMBL/GenBank/DDBJ databases">
        <authorList>
            <person name="Hellsten U."/>
            <person name="Grimwood J."/>
            <person name="Chapman J.A."/>
            <person name="Shapiro H."/>
            <person name="Aerts A."/>
            <person name="Otillar R.P."/>
            <person name="Terry A.Y."/>
            <person name="Boore J.L."/>
            <person name="Simakov O."/>
            <person name="Marletaz F."/>
            <person name="Cho S.-J."/>
            <person name="Edsinger-Gonzales E."/>
            <person name="Havlak P."/>
            <person name="Kuo D.-H."/>
            <person name="Larsson T."/>
            <person name="Lv J."/>
            <person name="Arendt D."/>
            <person name="Savage R."/>
            <person name="Osoegawa K."/>
            <person name="de Jong P."/>
            <person name="Lindberg D.R."/>
            <person name="Seaver E.C."/>
            <person name="Weisblat D.A."/>
            <person name="Putnam N.H."/>
            <person name="Grigoriev I.V."/>
            <person name="Rokhsar D.S."/>
        </authorList>
    </citation>
    <scope>NUCLEOTIDE SEQUENCE</scope>
    <source>
        <strain evidence="11">I ESC-2004</strain>
    </source>
</reference>
<accession>R7VGK7</accession>
<comment type="similarity">
    <text evidence="2">Belongs to the GRB7/10/14 family.</text>
</comment>
<evidence type="ECO:0000256" key="1">
    <source>
        <dbReference type="ARBA" id="ARBA00004496"/>
    </source>
</evidence>
<dbReference type="Gene3D" id="2.30.29.30">
    <property type="entry name" value="Pleckstrin-homology domain (PH domain)/Phosphotyrosine-binding domain (PTB)"/>
    <property type="match status" value="1"/>
</dbReference>
<dbReference type="Pfam" id="PF00169">
    <property type="entry name" value="PH"/>
    <property type="match status" value="1"/>
</dbReference>
<evidence type="ECO:0000256" key="2">
    <source>
        <dbReference type="ARBA" id="ARBA00006708"/>
    </source>
</evidence>
<dbReference type="OrthoDB" id="6278443at2759"/>
<dbReference type="Pfam" id="PF00017">
    <property type="entry name" value="SH2"/>
    <property type="match status" value="1"/>
</dbReference>
<dbReference type="PANTHER" id="PTHR11243:SF38">
    <property type="entry name" value="GROWTH FACTOR RECEPTOR-BOUND PROTEIN 14-LIKE ISOFORM X1"/>
    <property type="match status" value="1"/>
</dbReference>
<dbReference type="HOGENOM" id="CLU_023207_0_0_1"/>
<dbReference type="EMBL" id="AMQN01000651">
    <property type="status" value="NOT_ANNOTATED_CDS"/>
    <property type="molecule type" value="Genomic_DNA"/>
</dbReference>
<dbReference type="EMBL" id="KB293808">
    <property type="protein sequence ID" value="ELU15451.1"/>
    <property type="molecule type" value="Genomic_DNA"/>
</dbReference>
<dbReference type="EnsemblMetazoa" id="CapteT176380">
    <property type="protein sequence ID" value="CapteP176380"/>
    <property type="gene ID" value="CapteG176380"/>
</dbReference>
<dbReference type="PROSITE" id="PS50200">
    <property type="entry name" value="RA"/>
    <property type="match status" value="1"/>
</dbReference>
<dbReference type="SMART" id="SM00233">
    <property type="entry name" value="PH"/>
    <property type="match status" value="1"/>
</dbReference>
<evidence type="ECO:0000256" key="5">
    <source>
        <dbReference type="PROSITE-ProRule" id="PRU00191"/>
    </source>
</evidence>